<feature type="domain" description="Photolyase/cryptochrome alpha/beta" evidence="3">
    <location>
        <begin position="80"/>
        <end position="216"/>
    </location>
</feature>
<dbReference type="InterPro" id="IPR014729">
    <property type="entry name" value="Rossmann-like_a/b/a_fold"/>
</dbReference>
<feature type="region of interest" description="Disordered" evidence="2">
    <location>
        <begin position="47"/>
        <end position="70"/>
    </location>
</feature>
<name>A0AAV8UY00_9RHOD</name>
<evidence type="ECO:0000313" key="5">
    <source>
        <dbReference type="Proteomes" id="UP001157974"/>
    </source>
</evidence>
<dbReference type="Pfam" id="PF00875">
    <property type="entry name" value="DNA_photolyase"/>
    <property type="match status" value="1"/>
</dbReference>
<organism evidence="4 5">
    <name type="scientific">Rhodosorus marinus</name>
    <dbReference type="NCBI Taxonomy" id="101924"/>
    <lineage>
        <taxon>Eukaryota</taxon>
        <taxon>Rhodophyta</taxon>
        <taxon>Stylonematophyceae</taxon>
        <taxon>Stylonematales</taxon>
        <taxon>Stylonemataceae</taxon>
        <taxon>Rhodosorus</taxon>
    </lineage>
</organism>
<comment type="cofactor">
    <cofactor evidence="1">
        <name>FAD</name>
        <dbReference type="ChEBI" id="CHEBI:57692"/>
    </cofactor>
    <text evidence="1">Binds 1 FAD per subunit.</text>
</comment>
<sequence>MTEEAFVPSVNGDRSGAGSSLAPKKHSLSDGTSKILVVETKHGCSFRTSKMSEHTPKRHLRRENVDQSAKTACPSIGKTGKTLMWFRNDLRLSANKTLQKAVKESSVLLPVFFFDPDLFQADVLEQTRTSPSDVMFLLESVAALREELRKIDSDLYIQRGSPELMIPALVDQFEFSTVVFQKGFSRLDVEAEAALEQVMNERHPSVSLKPVFGNMLFDPDQSPFEVQNCPPLFSDFRDLLEGAGTIEVVSDKVKAIPRLPLLYERSDDLPTVESISGVKYSGENRKQKAGEEAAIAEVTSLLREMQIELQSENVLFGSKYQNQKDDELIPLIKPWLKTGAISPAQIFSLCDEIHPRITESVVYMDLVYAEFSKLSNLRRLAEELAEEEAVGLNTPAEGSKLLATAG</sequence>
<evidence type="ECO:0000256" key="1">
    <source>
        <dbReference type="PIRSR" id="PIRSR602081-1"/>
    </source>
</evidence>
<evidence type="ECO:0000259" key="3">
    <source>
        <dbReference type="PROSITE" id="PS51645"/>
    </source>
</evidence>
<keyword evidence="1" id="KW-0285">Flavoprotein</keyword>
<evidence type="ECO:0000313" key="4">
    <source>
        <dbReference type="EMBL" id="KAJ8906481.1"/>
    </source>
</evidence>
<dbReference type="InterPro" id="IPR006050">
    <property type="entry name" value="DNA_photolyase_N"/>
</dbReference>
<reference evidence="4 5" key="1">
    <citation type="journal article" date="2023" name="Nat. Commun.">
        <title>Origin of minicircular mitochondrial genomes in red algae.</title>
        <authorList>
            <person name="Lee Y."/>
            <person name="Cho C.H."/>
            <person name="Lee Y.M."/>
            <person name="Park S.I."/>
            <person name="Yang J.H."/>
            <person name="West J.A."/>
            <person name="Bhattacharya D."/>
            <person name="Yoon H.S."/>
        </authorList>
    </citation>
    <scope>NUCLEOTIDE SEQUENCE [LARGE SCALE GENOMIC DNA]</scope>
    <source>
        <strain evidence="4 5">CCMP1338</strain>
        <tissue evidence="4">Whole cell</tissue>
    </source>
</reference>
<dbReference type="Proteomes" id="UP001157974">
    <property type="component" value="Unassembled WGS sequence"/>
</dbReference>
<dbReference type="GO" id="GO:0071949">
    <property type="term" value="F:FAD binding"/>
    <property type="evidence" value="ECO:0007669"/>
    <property type="project" value="TreeGrafter"/>
</dbReference>
<accession>A0AAV8UY00</accession>
<dbReference type="Gene3D" id="1.25.40.80">
    <property type="match status" value="1"/>
</dbReference>
<keyword evidence="1" id="KW-0274">FAD</keyword>
<dbReference type="GO" id="GO:0003677">
    <property type="term" value="F:DNA binding"/>
    <property type="evidence" value="ECO:0007669"/>
    <property type="project" value="TreeGrafter"/>
</dbReference>
<keyword evidence="5" id="KW-1185">Reference proteome</keyword>
<protein>
    <recommendedName>
        <fullName evidence="3">Photolyase/cryptochrome alpha/beta domain-containing protein</fullName>
    </recommendedName>
</protein>
<dbReference type="PANTHER" id="PTHR11455">
    <property type="entry name" value="CRYPTOCHROME"/>
    <property type="match status" value="1"/>
</dbReference>
<dbReference type="InterPro" id="IPR036155">
    <property type="entry name" value="Crypto/Photolyase_N_sf"/>
</dbReference>
<proteinExistence type="predicted"/>
<dbReference type="PROSITE" id="PS51645">
    <property type="entry name" value="PHR_CRY_ALPHA_BETA"/>
    <property type="match status" value="1"/>
</dbReference>
<feature type="binding site" evidence="1">
    <location>
        <position position="320"/>
    </location>
    <ligand>
        <name>FAD</name>
        <dbReference type="ChEBI" id="CHEBI:57692"/>
    </ligand>
</feature>
<dbReference type="AlphaFoldDB" id="A0AAV8UY00"/>
<gene>
    <name evidence="4" type="ORF">NDN08_002974</name>
</gene>
<dbReference type="GO" id="GO:0003904">
    <property type="term" value="F:deoxyribodipyrimidine photo-lyase activity"/>
    <property type="evidence" value="ECO:0007669"/>
    <property type="project" value="TreeGrafter"/>
</dbReference>
<dbReference type="EMBL" id="JAMWBK010000003">
    <property type="protein sequence ID" value="KAJ8906481.1"/>
    <property type="molecule type" value="Genomic_DNA"/>
</dbReference>
<dbReference type="Gene3D" id="3.40.50.620">
    <property type="entry name" value="HUPs"/>
    <property type="match status" value="1"/>
</dbReference>
<dbReference type="InterPro" id="IPR002081">
    <property type="entry name" value="Cryptochrome/DNA_photolyase_1"/>
</dbReference>
<dbReference type="SUPFAM" id="SSF52425">
    <property type="entry name" value="Cryptochrome/photolyase, N-terminal domain"/>
    <property type="match status" value="1"/>
</dbReference>
<comment type="caution">
    <text evidence="4">The sequence shown here is derived from an EMBL/GenBank/DDBJ whole genome shotgun (WGS) entry which is preliminary data.</text>
</comment>
<feature type="region of interest" description="Disordered" evidence="2">
    <location>
        <begin position="1"/>
        <end position="27"/>
    </location>
</feature>
<evidence type="ECO:0000256" key="2">
    <source>
        <dbReference type="SAM" id="MobiDB-lite"/>
    </source>
</evidence>